<dbReference type="Proteomes" id="UP000187203">
    <property type="component" value="Unassembled WGS sequence"/>
</dbReference>
<feature type="compositionally biased region" description="Polar residues" evidence="1">
    <location>
        <begin position="341"/>
        <end position="350"/>
    </location>
</feature>
<protein>
    <submittedName>
        <fullName evidence="2">Uncharacterized protein</fullName>
    </submittedName>
</protein>
<evidence type="ECO:0000313" key="3">
    <source>
        <dbReference type="Proteomes" id="UP000187203"/>
    </source>
</evidence>
<feature type="compositionally biased region" description="Polar residues" evidence="1">
    <location>
        <begin position="1"/>
        <end position="15"/>
    </location>
</feature>
<feature type="compositionally biased region" description="Basic and acidic residues" evidence="1">
    <location>
        <begin position="313"/>
        <end position="325"/>
    </location>
</feature>
<comment type="caution">
    <text evidence="2">The sequence shown here is derived from an EMBL/GenBank/DDBJ whole genome shotgun (WGS) entry which is preliminary data.</text>
</comment>
<feature type="compositionally biased region" description="Low complexity" evidence="1">
    <location>
        <begin position="71"/>
        <end position="81"/>
    </location>
</feature>
<feature type="compositionally biased region" description="Basic residues" evidence="1">
    <location>
        <begin position="326"/>
        <end position="338"/>
    </location>
</feature>
<evidence type="ECO:0000256" key="1">
    <source>
        <dbReference type="SAM" id="MobiDB-lite"/>
    </source>
</evidence>
<dbReference type="EMBL" id="AWUE01017991">
    <property type="protein sequence ID" value="OMO83332.1"/>
    <property type="molecule type" value="Genomic_DNA"/>
</dbReference>
<accession>A0A1R3IL71</accession>
<evidence type="ECO:0000313" key="2">
    <source>
        <dbReference type="EMBL" id="OMO83332.1"/>
    </source>
</evidence>
<reference evidence="3" key="1">
    <citation type="submission" date="2013-09" db="EMBL/GenBank/DDBJ databases">
        <title>Corchorus olitorius genome sequencing.</title>
        <authorList>
            <person name="Alam M."/>
            <person name="Haque M.S."/>
            <person name="Islam M.S."/>
            <person name="Emdad E.M."/>
            <person name="Islam M.M."/>
            <person name="Ahmed B."/>
            <person name="Halim A."/>
            <person name="Hossen Q.M.M."/>
            <person name="Hossain M.Z."/>
            <person name="Ahmed R."/>
            <person name="Khan M.M."/>
            <person name="Islam R."/>
            <person name="Rashid M.M."/>
            <person name="Khan S.A."/>
            <person name="Rahman M.S."/>
            <person name="Alam M."/>
            <person name="Yahiya A.S."/>
            <person name="Khan M.S."/>
            <person name="Azam M.S."/>
            <person name="Haque T."/>
            <person name="Lashkar M.Z.H."/>
            <person name="Akhand A.I."/>
            <person name="Morshed G."/>
            <person name="Roy S."/>
            <person name="Uddin K.S."/>
            <person name="Rabeya T."/>
            <person name="Hossain A.S."/>
            <person name="Chowdhury A."/>
            <person name="Snigdha A.R."/>
            <person name="Mortoza M.S."/>
            <person name="Matin S.A."/>
            <person name="Hoque S.M.E."/>
            <person name="Islam M.K."/>
            <person name="Roy D.K."/>
            <person name="Haider R."/>
            <person name="Moosa M.M."/>
            <person name="Elias S.M."/>
            <person name="Hasan A.M."/>
            <person name="Jahan S."/>
            <person name="Shafiuddin M."/>
            <person name="Mahmood N."/>
            <person name="Shommy N.S."/>
        </authorList>
    </citation>
    <scope>NUCLEOTIDE SEQUENCE [LARGE SCALE GENOMIC DNA]</scope>
    <source>
        <strain evidence="3">cv. O-4</strain>
    </source>
</reference>
<feature type="region of interest" description="Disordered" evidence="1">
    <location>
        <begin position="1"/>
        <end position="375"/>
    </location>
</feature>
<feature type="compositionally biased region" description="Polar residues" evidence="1">
    <location>
        <begin position="90"/>
        <end position="103"/>
    </location>
</feature>
<organism evidence="2 3">
    <name type="scientific">Corchorus olitorius</name>
    <dbReference type="NCBI Taxonomy" id="93759"/>
    <lineage>
        <taxon>Eukaryota</taxon>
        <taxon>Viridiplantae</taxon>
        <taxon>Streptophyta</taxon>
        <taxon>Embryophyta</taxon>
        <taxon>Tracheophyta</taxon>
        <taxon>Spermatophyta</taxon>
        <taxon>Magnoliopsida</taxon>
        <taxon>eudicotyledons</taxon>
        <taxon>Gunneridae</taxon>
        <taxon>Pentapetalae</taxon>
        <taxon>rosids</taxon>
        <taxon>malvids</taxon>
        <taxon>Malvales</taxon>
        <taxon>Malvaceae</taxon>
        <taxon>Grewioideae</taxon>
        <taxon>Apeibeae</taxon>
        <taxon>Corchorus</taxon>
    </lineage>
</organism>
<proteinExistence type="predicted"/>
<feature type="compositionally biased region" description="Polar residues" evidence="1">
    <location>
        <begin position="126"/>
        <end position="155"/>
    </location>
</feature>
<dbReference type="AlphaFoldDB" id="A0A1R3IL71"/>
<feature type="compositionally biased region" description="Polar residues" evidence="1">
    <location>
        <begin position="207"/>
        <end position="222"/>
    </location>
</feature>
<sequence length="375" mass="40246">MQVETVDNSGQSNSEFGPWMVVTRRKKKDVGKQPKPVQAQGFHKIHSGTGPHHSKDRPNLAQRKKNPTKASSNPCPSSSPNVTAGPPPNRSDTNPVQTAPSNVSLSSHHHSSKTFDKTLSLLPRPHQSSKADSRNVNQDSPSLSNGKGIASSVTNSLSSRHSSPSLPPVDSEIAPSPLTPLSQSASHGNPRDAVLLPLHGKGHLHGTSNPSTTPDGTEQLQQPDPDPAQCSLGKDGGSYGGNRPNGSPEPPRTGRSRRREPNVGRGKNKPVEKAGSGGVQRSQDDRFCRSRSPNQRALDCKLTEEANNQSRTPLHETDGDPQFHKKDQRYRSVLHRARVSGNDSQYSHSPPVSPRGEYALEALDHRGSLGDPGAC</sequence>
<gene>
    <name evidence="2" type="ORF">COLO4_22589</name>
</gene>
<name>A0A1R3IL71_9ROSI</name>
<keyword evidence="3" id="KW-1185">Reference proteome</keyword>